<reference evidence="3" key="1">
    <citation type="submission" date="2021-03" db="EMBL/GenBank/DDBJ databases">
        <authorList>
            <person name="Tagirdzhanova G."/>
        </authorList>
    </citation>
    <scope>NUCLEOTIDE SEQUENCE</scope>
</reference>
<comment type="subunit">
    <text evidence="1">Component of the mitochondrial contact site and cristae organizing system (MICOS) complex.</text>
</comment>
<proteinExistence type="predicted"/>
<dbReference type="EMBL" id="CAJPDS010000005">
    <property type="protein sequence ID" value="CAF9906911.1"/>
    <property type="molecule type" value="Genomic_DNA"/>
</dbReference>
<gene>
    <name evidence="3" type="ORF">HETSPECPRED_006991</name>
</gene>
<name>A0A8H3EGR5_9LECA</name>
<dbReference type="Pfam" id="PF09769">
    <property type="entry name" value="ApoO"/>
    <property type="match status" value="1"/>
</dbReference>
<sequence>MAFRPFGRPLPILPATAAAVGGFSILFPGTTIHAETPSDQALVRKPIYSNLSSLPQPRKFERSLPPGTSSQPTPTDRLATQIRRARLFVHAHAKIAEDRTNAFMSNLLKQEQNITYTIASLAPPPQSGERLMPSALYVLVASMAGSIISRNRNIILRATTPAAIGIGAAYVVLPYTMQNVGNLMWSFEEKSEVIAVNHLRIRGAIIEAIKQAKIRGERTREWSEGMVRDGRELLEAWVRKGN</sequence>
<evidence type="ECO:0000313" key="3">
    <source>
        <dbReference type="EMBL" id="CAF9906911.1"/>
    </source>
</evidence>
<dbReference type="Proteomes" id="UP000664521">
    <property type="component" value="Unassembled WGS sequence"/>
</dbReference>
<organism evidence="3 4">
    <name type="scientific">Heterodermia speciosa</name>
    <dbReference type="NCBI Taxonomy" id="116794"/>
    <lineage>
        <taxon>Eukaryota</taxon>
        <taxon>Fungi</taxon>
        <taxon>Dikarya</taxon>
        <taxon>Ascomycota</taxon>
        <taxon>Pezizomycotina</taxon>
        <taxon>Lecanoromycetes</taxon>
        <taxon>OSLEUM clade</taxon>
        <taxon>Lecanoromycetidae</taxon>
        <taxon>Caliciales</taxon>
        <taxon>Physciaceae</taxon>
        <taxon>Heterodermia</taxon>
    </lineage>
</organism>
<feature type="region of interest" description="Disordered" evidence="2">
    <location>
        <begin position="53"/>
        <end position="76"/>
    </location>
</feature>
<comment type="caution">
    <text evidence="3">The sequence shown here is derived from an EMBL/GenBank/DDBJ whole genome shotgun (WGS) entry which is preliminary data.</text>
</comment>
<keyword evidence="1" id="KW-0496">Mitochondrion</keyword>
<dbReference type="PANTHER" id="PTHR28268:SF1">
    <property type="entry name" value="MICOS SUBUNIT MIC26"/>
    <property type="match status" value="1"/>
</dbReference>
<evidence type="ECO:0000313" key="4">
    <source>
        <dbReference type="Proteomes" id="UP000664521"/>
    </source>
</evidence>
<keyword evidence="1" id="KW-0472">Membrane</keyword>
<comment type="subcellular location">
    <subcellularLocation>
        <location evidence="1">Mitochondrion inner membrane</location>
    </subcellularLocation>
</comment>
<dbReference type="GO" id="GO:0044284">
    <property type="term" value="C:mitochondrial crista junction"/>
    <property type="evidence" value="ECO:0007669"/>
    <property type="project" value="TreeGrafter"/>
</dbReference>
<protein>
    <recommendedName>
        <fullName evidence="1">MICOS complex subunit</fullName>
    </recommendedName>
</protein>
<dbReference type="OrthoDB" id="2399148at2759"/>
<keyword evidence="4" id="KW-1185">Reference proteome</keyword>
<accession>A0A8H3EGR5</accession>
<dbReference type="InterPro" id="IPR019166">
    <property type="entry name" value="MIC26/MIC27"/>
</dbReference>
<dbReference type="GO" id="GO:0061617">
    <property type="term" value="C:MICOS complex"/>
    <property type="evidence" value="ECO:0007669"/>
    <property type="project" value="UniProtKB-UniRule"/>
</dbReference>
<dbReference type="InterPro" id="IPR033181">
    <property type="entry name" value="Mic26_fungi"/>
</dbReference>
<dbReference type="AlphaFoldDB" id="A0A8H3EGR5"/>
<evidence type="ECO:0000256" key="2">
    <source>
        <dbReference type="SAM" id="MobiDB-lite"/>
    </source>
</evidence>
<evidence type="ECO:0000256" key="1">
    <source>
        <dbReference type="RuleBase" id="RU363021"/>
    </source>
</evidence>
<dbReference type="PANTHER" id="PTHR28268">
    <property type="entry name" value="MICOS SUBUNIT MIC26"/>
    <property type="match status" value="1"/>
</dbReference>
<keyword evidence="1" id="KW-0999">Mitochondrion inner membrane</keyword>
<dbReference type="GO" id="GO:0042407">
    <property type="term" value="P:cristae formation"/>
    <property type="evidence" value="ECO:0007669"/>
    <property type="project" value="InterPro"/>
</dbReference>
<comment type="function">
    <text evidence="1">Component of the MICOS complex, a large protein complex of the mitochondrial inner membrane that plays crucial roles in the maintenance of crista junctions, inner membrane architecture, and formation of contact sites to the outer membrane.</text>
</comment>